<proteinExistence type="predicted"/>
<reference evidence="1" key="1">
    <citation type="submission" date="2021-02" db="EMBL/GenBank/DDBJ databases">
        <authorList>
            <person name="Nowell W R."/>
        </authorList>
    </citation>
    <scope>NUCLEOTIDE SEQUENCE</scope>
    <source>
        <strain evidence="1">Ploen Becks lab</strain>
    </source>
</reference>
<dbReference type="Proteomes" id="UP000663879">
    <property type="component" value="Unassembled WGS sequence"/>
</dbReference>
<dbReference type="AlphaFoldDB" id="A0A813M224"/>
<evidence type="ECO:0000313" key="1">
    <source>
        <dbReference type="EMBL" id="CAF0714956.1"/>
    </source>
</evidence>
<gene>
    <name evidence="1" type="ORF">OXX778_LOCUS1525</name>
</gene>
<dbReference type="EMBL" id="CAJNOC010000100">
    <property type="protein sequence ID" value="CAF0714956.1"/>
    <property type="molecule type" value="Genomic_DNA"/>
</dbReference>
<organism evidence="1 2">
    <name type="scientific">Brachionus calyciflorus</name>
    <dbReference type="NCBI Taxonomy" id="104777"/>
    <lineage>
        <taxon>Eukaryota</taxon>
        <taxon>Metazoa</taxon>
        <taxon>Spiralia</taxon>
        <taxon>Gnathifera</taxon>
        <taxon>Rotifera</taxon>
        <taxon>Eurotatoria</taxon>
        <taxon>Monogononta</taxon>
        <taxon>Pseudotrocha</taxon>
        <taxon>Ploima</taxon>
        <taxon>Brachionidae</taxon>
        <taxon>Brachionus</taxon>
    </lineage>
</organism>
<protein>
    <submittedName>
        <fullName evidence="1">Uncharacterized protein</fullName>
    </submittedName>
</protein>
<sequence length="334" mass="39131">MLTDRFIKEFRSHSNNELFSFNSFFQTLASQTPPKVKIVMSNGYDASTGREAILINFYKNPQFRSIDVFARSTVEKFVQFLESKDCENPSYECQLIFMVHCSKAKAEYSFFETVFKNFNTIKIVEYKDSYLENLLLKIKQNDTIVKAIKSSVFDFGAKHIDKDDLKPIMVVFFEAQLNILNGFASMDKIYINLTKINFLLETIEYYGKKQNNDLILGLYFTRLAIHEMTHVLLRRKLNDLNVSSPFLEQKNMEILGNDFLESGYIAEKKIFGAKIDFFRGLEILNFDYLNNFFRDVMENKSTLNFDLKISRCQISESVPIMAVDIDIRKKREYE</sequence>
<evidence type="ECO:0000313" key="2">
    <source>
        <dbReference type="Proteomes" id="UP000663879"/>
    </source>
</evidence>
<comment type="caution">
    <text evidence="1">The sequence shown here is derived from an EMBL/GenBank/DDBJ whole genome shotgun (WGS) entry which is preliminary data.</text>
</comment>
<keyword evidence="2" id="KW-1185">Reference proteome</keyword>
<name>A0A813M224_9BILA</name>
<accession>A0A813M224</accession>